<keyword evidence="2" id="KW-1185">Reference proteome</keyword>
<sequence length="163" mass="18529">MALLTDHRLPGVISELVLQKKEEHFKIDPDDLSPDYLYNTLRSVIVGAEGTAYELVLPSPEVKGMMRSLIEGMKLKKEGNSTETLTHYVEGRNGRDQHLIAGIRYEFDTVVSPASGSWIMFNYQPKAVEVRVSMRYFAYNGIALLHENQKFLESQLRPGKDEL</sequence>
<evidence type="ECO:0000313" key="1">
    <source>
        <dbReference type="EMBL" id="CAJ0567396.1"/>
    </source>
</evidence>
<accession>A0AA36CEA6</accession>
<dbReference type="AlphaFoldDB" id="A0AA36CEA6"/>
<comment type="caution">
    <text evidence="1">The sequence shown here is derived from an EMBL/GenBank/DDBJ whole genome shotgun (WGS) entry which is preliminary data.</text>
</comment>
<dbReference type="Proteomes" id="UP001177023">
    <property type="component" value="Unassembled WGS sequence"/>
</dbReference>
<name>A0AA36CEA6_9BILA</name>
<feature type="non-terminal residue" evidence="1">
    <location>
        <position position="163"/>
    </location>
</feature>
<evidence type="ECO:0000313" key="2">
    <source>
        <dbReference type="Proteomes" id="UP001177023"/>
    </source>
</evidence>
<dbReference type="EMBL" id="CATQJA010001488">
    <property type="protein sequence ID" value="CAJ0567396.1"/>
    <property type="molecule type" value="Genomic_DNA"/>
</dbReference>
<organism evidence="1 2">
    <name type="scientific">Mesorhabditis spiculigera</name>
    <dbReference type="NCBI Taxonomy" id="96644"/>
    <lineage>
        <taxon>Eukaryota</taxon>
        <taxon>Metazoa</taxon>
        <taxon>Ecdysozoa</taxon>
        <taxon>Nematoda</taxon>
        <taxon>Chromadorea</taxon>
        <taxon>Rhabditida</taxon>
        <taxon>Rhabditina</taxon>
        <taxon>Rhabditomorpha</taxon>
        <taxon>Rhabditoidea</taxon>
        <taxon>Rhabditidae</taxon>
        <taxon>Mesorhabditinae</taxon>
        <taxon>Mesorhabditis</taxon>
    </lineage>
</organism>
<reference evidence="1" key="1">
    <citation type="submission" date="2023-06" db="EMBL/GenBank/DDBJ databases">
        <authorList>
            <person name="Delattre M."/>
        </authorList>
    </citation>
    <scope>NUCLEOTIDE SEQUENCE</scope>
    <source>
        <strain evidence="1">AF72</strain>
    </source>
</reference>
<gene>
    <name evidence="1" type="ORF">MSPICULIGERA_LOCUS5949</name>
</gene>
<proteinExistence type="predicted"/>
<protein>
    <submittedName>
        <fullName evidence="1">Uncharacterized protein</fullName>
    </submittedName>
</protein>